<name>A0A2T2WNR1_9FIRM</name>
<dbReference type="Gene3D" id="3.40.50.720">
    <property type="entry name" value="NAD(P)-binding Rossmann-like Domain"/>
    <property type="match status" value="2"/>
</dbReference>
<comment type="caution">
    <text evidence="7">The sequence shown here is derived from an EMBL/GenBank/DDBJ whole genome shotgun (WGS) entry which is preliminary data.</text>
</comment>
<reference evidence="7 8" key="1">
    <citation type="journal article" date="2014" name="BMC Genomics">
        <title>Comparison of environmental and isolate Sulfobacillus genomes reveals diverse carbon, sulfur, nitrogen, and hydrogen metabolisms.</title>
        <authorList>
            <person name="Justice N.B."/>
            <person name="Norman A."/>
            <person name="Brown C.T."/>
            <person name="Singh A."/>
            <person name="Thomas B.C."/>
            <person name="Banfield J.F."/>
        </authorList>
    </citation>
    <scope>NUCLEOTIDE SEQUENCE [LARGE SCALE GENOMIC DNA]</scope>
    <source>
        <strain evidence="7">AMDSBA3</strain>
    </source>
</reference>
<organism evidence="7 8">
    <name type="scientific">Sulfobacillus acidophilus</name>
    <dbReference type="NCBI Taxonomy" id="53633"/>
    <lineage>
        <taxon>Bacteria</taxon>
        <taxon>Bacillati</taxon>
        <taxon>Bacillota</taxon>
        <taxon>Clostridia</taxon>
        <taxon>Eubacteriales</taxon>
        <taxon>Clostridiales Family XVII. Incertae Sedis</taxon>
        <taxon>Sulfobacillus</taxon>
    </lineage>
</organism>
<evidence type="ECO:0000256" key="3">
    <source>
        <dbReference type="ARBA" id="ARBA00023027"/>
    </source>
</evidence>
<evidence type="ECO:0000256" key="2">
    <source>
        <dbReference type="ARBA" id="ARBA00023002"/>
    </source>
</evidence>
<accession>A0A2T2WNR1</accession>
<dbReference type="PANTHER" id="PTHR43333">
    <property type="entry name" value="2-HACID_DH_C DOMAIN-CONTAINING PROTEIN"/>
    <property type="match status" value="1"/>
</dbReference>
<dbReference type="InterPro" id="IPR006140">
    <property type="entry name" value="D-isomer_DH_NAD-bd"/>
</dbReference>
<evidence type="ECO:0000259" key="6">
    <source>
        <dbReference type="Pfam" id="PF02826"/>
    </source>
</evidence>
<dbReference type="InterPro" id="IPR029753">
    <property type="entry name" value="D-isomer_DH_CS"/>
</dbReference>
<dbReference type="Proteomes" id="UP000241848">
    <property type="component" value="Unassembled WGS sequence"/>
</dbReference>
<evidence type="ECO:0000259" key="5">
    <source>
        <dbReference type="Pfam" id="PF00389"/>
    </source>
</evidence>
<evidence type="ECO:0000256" key="4">
    <source>
        <dbReference type="RuleBase" id="RU003719"/>
    </source>
</evidence>
<dbReference type="CDD" id="cd05300">
    <property type="entry name" value="2-Hacid_dh_1"/>
    <property type="match status" value="1"/>
</dbReference>
<evidence type="ECO:0000256" key="1">
    <source>
        <dbReference type="ARBA" id="ARBA00005854"/>
    </source>
</evidence>
<feature type="domain" description="D-isomer specific 2-hydroxyacid dehydrogenase catalytic" evidence="5">
    <location>
        <begin position="46"/>
        <end position="112"/>
    </location>
</feature>
<comment type="similarity">
    <text evidence="1 4">Belongs to the D-isomer specific 2-hydroxyacid dehydrogenase family.</text>
</comment>
<keyword evidence="3" id="KW-0520">NAD</keyword>
<dbReference type="PANTHER" id="PTHR43333:SF1">
    <property type="entry name" value="D-ISOMER SPECIFIC 2-HYDROXYACID DEHYDROGENASE NAD-BINDING DOMAIN-CONTAINING PROTEIN"/>
    <property type="match status" value="1"/>
</dbReference>
<evidence type="ECO:0000313" key="8">
    <source>
        <dbReference type="Proteomes" id="UP000241848"/>
    </source>
</evidence>
<dbReference type="GO" id="GO:0051287">
    <property type="term" value="F:NAD binding"/>
    <property type="evidence" value="ECO:0007669"/>
    <property type="project" value="InterPro"/>
</dbReference>
<dbReference type="EMBL" id="PXYV01000002">
    <property type="protein sequence ID" value="PSR23874.1"/>
    <property type="molecule type" value="Genomic_DNA"/>
</dbReference>
<dbReference type="GO" id="GO:0016616">
    <property type="term" value="F:oxidoreductase activity, acting on the CH-OH group of donors, NAD or NADP as acceptor"/>
    <property type="evidence" value="ECO:0007669"/>
    <property type="project" value="InterPro"/>
</dbReference>
<dbReference type="InterPro" id="IPR036291">
    <property type="entry name" value="NAD(P)-bd_dom_sf"/>
</dbReference>
<sequence>MWRGGLNMVYVGVALNESAQYTLKQRIGDEHICFGPIPGDEDEPWPQELCRCEVLMLWGSRVTETLLERLPHVRWIHSVSAGVDSVPFARLQERGILLSNSRGLHGRPISEQIMGTLIAFSRGLHVFWRNQQAHRWDRSYAVDELTRKTLLIVGAGSIGRELARKAKAFDMVVRGVRSFAEPLPYFDAVYSVEDLEALLPDADFVVVLTPLTPKTYHMISTRQLSRMKPSAVLLNYARGPVIDESALVQALKRHQIGGASLDVFEAEPLSPDSPLWTLDNVLLTPHTGGWSPYQDEREVTLFIANWEAFQQHEPLPTAVDLARRY</sequence>
<keyword evidence="2 4" id="KW-0560">Oxidoreductase</keyword>
<feature type="domain" description="D-isomer specific 2-hydroxyacid dehydrogenase NAD-binding" evidence="6">
    <location>
        <begin position="115"/>
        <end position="288"/>
    </location>
</feature>
<dbReference type="Pfam" id="PF02826">
    <property type="entry name" value="2-Hacid_dh_C"/>
    <property type="match status" value="1"/>
</dbReference>
<dbReference type="SUPFAM" id="SSF51735">
    <property type="entry name" value="NAD(P)-binding Rossmann-fold domains"/>
    <property type="match status" value="1"/>
</dbReference>
<dbReference type="Pfam" id="PF00389">
    <property type="entry name" value="2-Hacid_dh"/>
    <property type="match status" value="1"/>
</dbReference>
<dbReference type="InterPro" id="IPR006139">
    <property type="entry name" value="D-isomer_2_OHA_DH_cat_dom"/>
</dbReference>
<dbReference type="SUPFAM" id="SSF52283">
    <property type="entry name" value="Formate/glycerate dehydrogenase catalytic domain-like"/>
    <property type="match status" value="1"/>
</dbReference>
<dbReference type="PROSITE" id="PS00671">
    <property type="entry name" value="D_2_HYDROXYACID_DH_3"/>
    <property type="match status" value="1"/>
</dbReference>
<protein>
    <submittedName>
        <fullName evidence="7">D-2-hydroxyacid dehydrogenase</fullName>
    </submittedName>
</protein>
<dbReference type="AlphaFoldDB" id="A0A2T2WNR1"/>
<gene>
    <name evidence="7" type="ORF">C7B45_00880</name>
</gene>
<proteinExistence type="inferred from homology"/>
<evidence type="ECO:0000313" key="7">
    <source>
        <dbReference type="EMBL" id="PSR23874.1"/>
    </source>
</evidence>